<name>A0ABR2HYU5_9EUKA</name>
<sequence length="324" mass="37953">MFVYQTPKTSFQRLLIHDQSGNFKIIVEIKYNKRQNDEIIIEKQKQIIINTTVNKARVISKIIDSQFLNNQNINEYVFSLGQMNENVNYKSQFKDMIDIFHALIEGDGNEIKVRENQRNLLDQILNILDNGTGNIELNIIECKYIDNNKFKGIISYIKGSTKDKIDGNNDHLRLKGSGTNVDFPLSNLLLYEDENITKGYVNWSNGVFTEKAAFIEFDFVNKKINMTSYTIRTIYNAINTYHPKTWKMIGSNDYKDWEMIDMKQDNDELNGPSKCSHFECTNPGQYYRYIRYVQIDNWRSSYQESYKYYIGLSAIEFFGSIKSS</sequence>
<comment type="caution">
    <text evidence="1">The sequence shown here is derived from an EMBL/GenBank/DDBJ whole genome shotgun (WGS) entry which is preliminary data.</text>
</comment>
<keyword evidence="2" id="KW-1185">Reference proteome</keyword>
<protein>
    <recommendedName>
        <fullName evidence="3">F5/8 type C domain-containing protein</fullName>
    </recommendedName>
</protein>
<dbReference type="Gene3D" id="2.60.120.260">
    <property type="entry name" value="Galactose-binding domain-like"/>
    <property type="match status" value="1"/>
</dbReference>
<organism evidence="1 2">
    <name type="scientific">Tritrichomonas musculus</name>
    <dbReference type="NCBI Taxonomy" id="1915356"/>
    <lineage>
        <taxon>Eukaryota</taxon>
        <taxon>Metamonada</taxon>
        <taxon>Parabasalia</taxon>
        <taxon>Tritrichomonadida</taxon>
        <taxon>Tritrichomonadidae</taxon>
        <taxon>Tritrichomonas</taxon>
    </lineage>
</organism>
<evidence type="ECO:0000313" key="2">
    <source>
        <dbReference type="Proteomes" id="UP001470230"/>
    </source>
</evidence>
<evidence type="ECO:0000313" key="1">
    <source>
        <dbReference type="EMBL" id="KAK8854398.1"/>
    </source>
</evidence>
<dbReference type="Proteomes" id="UP001470230">
    <property type="component" value="Unassembled WGS sequence"/>
</dbReference>
<dbReference type="EMBL" id="JAPFFF010000021">
    <property type="protein sequence ID" value="KAK8854398.1"/>
    <property type="molecule type" value="Genomic_DNA"/>
</dbReference>
<gene>
    <name evidence="1" type="ORF">M9Y10_016960</name>
</gene>
<evidence type="ECO:0008006" key="3">
    <source>
        <dbReference type="Google" id="ProtNLM"/>
    </source>
</evidence>
<proteinExistence type="predicted"/>
<accession>A0ABR2HYU5</accession>
<reference evidence="1 2" key="1">
    <citation type="submission" date="2024-04" db="EMBL/GenBank/DDBJ databases">
        <title>Tritrichomonas musculus Genome.</title>
        <authorList>
            <person name="Alves-Ferreira E."/>
            <person name="Grigg M."/>
            <person name="Lorenzi H."/>
            <person name="Galac M."/>
        </authorList>
    </citation>
    <scope>NUCLEOTIDE SEQUENCE [LARGE SCALE GENOMIC DNA]</scope>
    <source>
        <strain evidence="1 2">EAF2021</strain>
    </source>
</reference>